<sequence>MRINLDWLREGIDLRSDANELAERLTTAGLEVEAVLDVAPPFSGVIVAEIVGTQRHPEADQLKVCEVSDGNTIISVVC</sequence>
<proteinExistence type="predicted"/>
<dbReference type="InterPro" id="IPR009061">
    <property type="entry name" value="DNA-bd_dom_put_sf"/>
</dbReference>
<gene>
    <name evidence="4" type="ORF">METZ01_LOCUS317968</name>
</gene>
<evidence type="ECO:0000256" key="2">
    <source>
        <dbReference type="ARBA" id="ARBA00022884"/>
    </source>
</evidence>
<name>A0A382NVB4_9ZZZZ</name>
<feature type="domain" description="TRNA-binding" evidence="3">
    <location>
        <begin position="39"/>
        <end position="78"/>
    </location>
</feature>
<dbReference type="PROSITE" id="PS50886">
    <property type="entry name" value="TRBD"/>
    <property type="match status" value="1"/>
</dbReference>
<dbReference type="InterPro" id="IPR002547">
    <property type="entry name" value="tRNA-bd_dom"/>
</dbReference>
<dbReference type="SUPFAM" id="SSF50249">
    <property type="entry name" value="Nucleic acid-binding proteins"/>
    <property type="match status" value="1"/>
</dbReference>
<accession>A0A382NVB4</accession>
<evidence type="ECO:0000313" key="4">
    <source>
        <dbReference type="EMBL" id="SVC65114.1"/>
    </source>
</evidence>
<dbReference type="SUPFAM" id="SSF46955">
    <property type="entry name" value="Putative DNA-binding domain"/>
    <property type="match status" value="1"/>
</dbReference>
<reference evidence="4" key="1">
    <citation type="submission" date="2018-05" db="EMBL/GenBank/DDBJ databases">
        <authorList>
            <person name="Lanie J.A."/>
            <person name="Ng W.-L."/>
            <person name="Kazmierczak K.M."/>
            <person name="Andrzejewski T.M."/>
            <person name="Davidsen T.M."/>
            <person name="Wayne K.J."/>
            <person name="Tettelin H."/>
            <person name="Glass J.I."/>
            <person name="Rusch D."/>
            <person name="Podicherti R."/>
            <person name="Tsui H.-C.T."/>
            <person name="Winkler M.E."/>
        </authorList>
    </citation>
    <scope>NUCLEOTIDE SEQUENCE</scope>
</reference>
<protein>
    <recommendedName>
        <fullName evidence="3">tRNA-binding domain-containing protein</fullName>
    </recommendedName>
</protein>
<dbReference type="Gene3D" id="3.30.56.10">
    <property type="match status" value="1"/>
</dbReference>
<dbReference type="InterPro" id="IPR012340">
    <property type="entry name" value="NA-bd_OB-fold"/>
</dbReference>
<organism evidence="4">
    <name type="scientific">marine metagenome</name>
    <dbReference type="NCBI Taxonomy" id="408172"/>
    <lineage>
        <taxon>unclassified sequences</taxon>
        <taxon>metagenomes</taxon>
        <taxon>ecological metagenomes</taxon>
    </lineage>
</organism>
<dbReference type="GO" id="GO:0000049">
    <property type="term" value="F:tRNA binding"/>
    <property type="evidence" value="ECO:0007669"/>
    <property type="project" value="UniProtKB-KW"/>
</dbReference>
<keyword evidence="2" id="KW-0694">RNA-binding</keyword>
<dbReference type="EMBL" id="UINC01103038">
    <property type="protein sequence ID" value="SVC65114.1"/>
    <property type="molecule type" value="Genomic_DNA"/>
</dbReference>
<evidence type="ECO:0000256" key="1">
    <source>
        <dbReference type="ARBA" id="ARBA00022555"/>
    </source>
</evidence>
<evidence type="ECO:0000259" key="3">
    <source>
        <dbReference type="PROSITE" id="PS50886"/>
    </source>
</evidence>
<dbReference type="AlphaFoldDB" id="A0A382NVB4"/>
<feature type="non-terminal residue" evidence="4">
    <location>
        <position position="78"/>
    </location>
</feature>
<keyword evidence="1" id="KW-0820">tRNA-binding</keyword>